<evidence type="ECO:0000313" key="3">
    <source>
        <dbReference type="Proteomes" id="UP000199017"/>
    </source>
</evidence>
<feature type="domain" description="Cyclic-phosphate processing Receiver" evidence="1">
    <location>
        <begin position="5"/>
        <end position="87"/>
    </location>
</feature>
<dbReference type="EMBL" id="FNDU01000001">
    <property type="protein sequence ID" value="SDH52202.1"/>
    <property type="molecule type" value="Genomic_DNA"/>
</dbReference>
<name>A0A1G8D3B9_9BACI</name>
<dbReference type="InterPro" id="IPR046909">
    <property type="entry name" value="cREC_REC"/>
</dbReference>
<evidence type="ECO:0000259" key="1">
    <source>
        <dbReference type="Pfam" id="PF20274"/>
    </source>
</evidence>
<dbReference type="RefSeq" id="WP_091580476.1">
    <property type="nucleotide sequence ID" value="NZ_FNDU01000001.1"/>
</dbReference>
<organism evidence="2 3">
    <name type="scientific">Alteribacillus bidgolensis</name>
    <dbReference type="NCBI Taxonomy" id="930129"/>
    <lineage>
        <taxon>Bacteria</taxon>
        <taxon>Bacillati</taxon>
        <taxon>Bacillota</taxon>
        <taxon>Bacilli</taxon>
        <taxon>Bacillales</taxon>
        <taxon>Bacillaceae</taxon>
        <taxon>Alteribacillus</taxon>
    </lineage>
</organism>
<dbReference type="Pfam" id="PF20274">
    <property type="entry name" value="cREC_REC"/>
    <property type="match status" value="1"/>
</dbReference>
<keyword evidence="3" id="KW-1185">Reference proteome</keyword>
<sequence>MERRNIFLDDVRPSPDDHILVTTAEDCILLLKDNQPVSHLSLDHDLGSKNKNGFEVVLYLLENKQFPERITIHSANAAAGKKMYRHLLSAKDSGVLPAHVKVLHRPLPLRFS</sequence>
<gene>
    <name evidence="2" type="ORF">SAMN05216352_101538</name>
</gene>
<dbReference type="OrthoDB" id="2614698at2"/>
<dbReference type="AlphaFoldDB" id="A0A1G8D3B9"/>
<dbReference type="STRING" id="930129.SAMN05216352_101538"/>
<accession>A0A1G8D3B9</accession>
<dbReference type="Proteomes" id="UP000199017">
    <property type="component" value="Unassembled WGS sequence"/>
</dbReference>
<evidence type="ECO:0000313" key="2">
    <source>
        <dbReference type="EMBL" id="SDH52202.1"/>
    </source>
</evidence>
<protein>
    <recommendedName>
        <fullName evidence="1">Cyclic-phosphate processing Receiver domain-containing protein</fullName>
    </recommendedName>
</protein>
<reference evidence="2 3" key="1">
    <citation type="submission" date="2016-10" db="EMBL/GenBank/DDBJ databases">
        <authorList>
            <person name="de Groot N.N."/>
        </authorList>
    </citation>
    <scope>NUCLEOTIDE SEQUENCE [LARGE SCALE GENOMIC DNA]</scope>
    <source>
        <strain evidence="3">P4B,CCM 7963,CECT 7998,DSM 25260,IBRC-M 10614,KCTC 13821</strain>
    </source>
</reference>
<proteinExistence type="predicted"/>